<gene>
    <name evidence="2" type="ORF">JOF53_005800</name>
</gene>
<reference evidence="2 3" key="1">
    <citation type="submission" date="2021-03" db="EMBL/GenBank/DDBJ databases">
        <title>Sequencing the genomes of 1000 actinobacteria strains.</title>
        <authorList>
            <person name="Klenk H.-P."/>
        </authorList>
    </citation>
    <scope>NUCLEOTIDE SEQUENCE [LARGE SCALE GENOMIC DNA]</scope>
    <source>
        <strain evidence="2 3">DSM 44580</strain>
    </source>
</reference>
<proteinExistence type="predicted"/>
<name>A0ABS5AK29_9PSEU</name>
<keyword evidence="3" id="KW-1185">Reference proteome</keyword>
<dbReference type="Proteomes" id="UP001519363">
    <property type="component" value="Unassembled WGS sequence"/>
</dbReference>
<evidence type="ECO:0000256" key="1">
    <source>
        <dbReference type="SAM" id="MobiDB-lite"/>
    </source>
</evidence>
<dbReference type="RefSeq" id="WP_143342602.1">
    <property type="nucleotide sequence ID" value="NZ_JAGIOO010000001.1"/>
</dbReference>
<feature type="region of interest" description="Disordered" evidence="1">
    <location>
        <begin position="1"/>
        <end position="86"/>
    </location>
</feature>
<organism evidence="2 3">
    <name type="scientific">Crossiella equi</name>
    <dbReference type="NCBI Taxonomy" id="130796"/>
    <lineage>
        <taxon>Bacteria</taxon>
        <taxon>Bacillati</taxon>
        <taxon>Actinomycetota</taxon>
        <taxon>Actinomycetes</taxon>
        <taxon>Pseudonocardiales</taxon>
        <taxon>Pseudonocardiaceae</taxon>
        <taxon>Crossiella</taxon>
    </lineage>
</organism>
<sequence>MGKVHSSGIGAGDGQRTPARVEQHHVEPLGQVRELPAQLRQQVDDRGGSAGVDHQRAQAGGRVPGGQPGQRQVAAGPARLGVVHGQ</sequence>
<dbReference type="EMBL" id="JAGIOO010000001">
    <property type="protein sequence ID" value="MBP2476928.1"/>
    <property type="molecule type" value="Genomic_DNA"/>
</dbReference>
<accession>A0ABS5AK29</accession>
<feature type="compositionally biased region" description="Low complexity" evidence="1">
    <location>
        <begin position="69"/>
        <end position="78"/>
    </location>
</feature>
<evidence type="ECO:0000313" key="3">
    <source>
        <dbReference type="Proteomes" id="UP001519363"/>
    </source>
</evidence>
<evidence type="ECO:0000313" key="2">
    <source>
        <dbReference type="EMBL" id="MBP2476928.1"/>
    </source>
</evidence>
<protein>
    <submittedName>
        <fullName evidence="2">Uncharacterized protein</fullName>
    </submittedName>
</protein>
<comment type="caution">
    <text evidence="2">The sequence shown here is derived from an EMBL/GenBank/DDBJ whole genome shotgun (WGS) entry which is preliminary data.</text>
</comment>